<reference evidence="3" key="1">
    <citation type="journal article" date="2019" name="Int. J. Syst. Evol. Microbiol.">
        <title>The Global Catalogue of Microorganisms (GCM) 10K type strain sequencing project: providing services to taxonomists for standard genome sequencing and annotation.</title>
        <authorList>
            <consortium name="The Broad Institute Genomics Platform"/>
            <consortium name="The Broad Institute Genome Sequencing Center for Infectious Disease"/>
            <person name="Wu L."/>
            <person name="Ma J."/>
        </authorList>
    </citation>
    <scope>NUCLEOTIDE SEQUENCE [LARGE SCALE GENOMIC DNA]</scope>
    <source>
        <strain evidence="3">NBRC 108725</strain>
    </source>
</reference>
<keyword evidence="1" id="KW-1133">Transmembrane helix</keyword>
<keyword evidence="3" id="KW-1185">Reference proteome</keyword>
<sequence length="147" mass="14334">MIASTLTTSGDTSPATALDLTVPAGMGGNFTYDRTFTLNADTAAGLDAGNASIVVHGLDPATLSTAAQNAKSDLDPTLPLAATSPALCGTLEASQMNMPNGSAATGGGSTSTGPDAGMLALGGGLILAAGGVLIARRRVVASRTESR</sequence>
<evidence type="ECO:0000313" key="3">
    <source>
        <dbReference type="Proteomes" id="UP001321498"/>
    </source>
</evidence>
<protein>
    <recommendedName>
        <fullName evidence="4">LPXTG cell wall anchor domain-containing protein</fullName>
    </recommendedName>
</protein>
<feature type="transmembrane region" description="Helical" evidence="1">
    <location>
        <begin position="116"/>
        <end position="135"/>
    </location>
</feature>
<keyword evidence="1" id="KW-0812">Transmembrane</keyword>
<dbReference type="Proteomes" id="UP001321498">
    <property type="component" value="Chromosome"/>
</dbReference>
<evidence type="ECO:0000313" key="2">
    <source>
        <dbReference type="EMBL" id="BDZ45305.1"/>
    </source>
</evidence>
<evidence type="ECO:0000256" key="1">
    <source>
        <dbReference type="SAM" id="Phobius"/>
    </source>
</evidence>
<dbReference type="RefSeq" id="WP_286278671.1">
    <property type="nucleotide sequence ID" value="NZ_AP027731.1"/>
</dbReference>
<accession>A0ABN6XNV1</accession>
<gene>
    <name evidence="2" type="ORF">GCM10025866_12140</name>
</gene>
<evidence type="ECO:0008006" key="4">
    <source>
        <dbReference type="Google" id="ProtNLM"/>
    </source>
</evidence>
<proteinExistence type="predicted"/>
<keyword evidence="1" id="KW-0472">Membrane</keyword>
<organism evidence="2 3">
    <name type="scientific">Naasia aerilata</name>
    <dbReference type="NCBI Taxonomy" id="1162966"/>
    <lineage>
        <taxon>Bacteria</taxon>
        <taxon>Bacillati</taxon>
        <taxon>Actinomycetota</taxon>
        <taxon>Actinomycetes</taxon>
        <taxon>Micrococcales</taxon>
        <taxon>Microbacteriaceae</taxon>
        <taxon>Naasia</taxon>
    </lineage>
</organism>
<name>A0ABN6XNV1_9MICO</name>
<dbReference type="EMBL" id="AP027731">
    <property type="protein sequence ID" value="BDZ45305.1"/>
    <property type="molecule type" value="Genomic_DNA"/>
</dbReference>